<feature type="transmembrane region" description="Helical" evidence="7">
    <location>
        <begin position="21"/>
        <end position="44"/>
    </location>
</feature>
<evidence type="ECO:0000256" key="2">
    <source>
        <dbReference type="ARBA" id="ARBA00022448"/>
    </source>
</evidence>
<feature type="transmembrane region" description="Helical" evidence="7">
    <location>
        <begin position="153"/>
        <end position="174"/>
    </location>
</feature>
<feature type="transmembrane region" description="Helical" evidence="7">
    <location>
        <begin position="122"/>
        <end position="141"/>
    </location>
</feature>
<protein>
    <submittedName>
        <fullName evidence="9">Carbohydrate ABC transporter membrane protein 2, CUT1 family</fullName>
    </submittedName>
</protein>
<dbReference type="PANTHER" id="PTHR43744:SF1">
    <property type="entry name" value="BINDING-PROTEIN-DEPENDENT TRANSPORT SYSTEMS INNER MEMBRANE COMPONENT"/>
    <property type="match status" value="1"/>
</dbReference>
<evidence type="ECO:0000313" key="9">
    <source>
        <dbReference type="EMBL" id="SER63813.1"/>
    </source>
</evidence>
<reference evidence="9 10" key="1">
    <citation type="submission" date="2016-10" db="EMBL/GenBank/DDBJ databases">
        <authorList>
            <person name="de Groot N.N."/>
        </authorList>
    </citation>
    <scope>NUCLEOTIDE SEQUENCE [LARGE SCALE GENOMIC DNA]</scope>
    <source>
        <strain evidence="9 10">AR40</strain>
    </source>
</reference>
<evidence type="ECO:0000256" key="3">
    <source>
        <dbReference type="ARBA" id="ARBA00022475"/>
    </source>
</evidence>
<dbReference type="Proteomes" id="UP000182584">
    <property type="component" value="Unassembled WGS sequence"/>
</dbReference>
<keyword evidence="2 7" id="KW-0813">Transport</keyword>
<keyword evidence="6 7" id="KW-0472">Membrane</keyword>
<comment type="similarity">
    <text evidence="7">Belongs to the binding-protein-dependent transport system permease family.</text>
</comment>
<feature type="transmembrane region" description="Helical" evidence="7">
    <location>
        <begin position="195"/>
        <end position="216"/>
    </location>
</feature>
<dbReference type="Gene3D" id="1.10.3720.10">
    <property type="entry name" value="MetI-like"/>
    <property type="match status" value="1"/>
</dbReference>
<dbReference type="AlphaFoldDB" id="A0A1H9QVU2"/>
<dbReference type="EMBL" id="FOGJ01000008">
    <property type="protein sequence ID" value="SER63813.1"/>
    <property type="molecule type" value="Genomic_DNA"/>
</dbReference>
<gene>
    <name evidence="9" type="ORF">SAMN04487884_108114</name>
</gene>
<dbReference type="InterPro" id="IPR000515">
    <property type="entry name" value="MetI-like"/>
</dbReference>
<dbReference type="CDD" id="cd06261">
    <property type="entry name" value="TM_PBP2"/>
    <property type="match status" value="1"/>
</dbReference>
<evidence type="ECO:0000256" key="4">
    <source>
        <dbReference type="ARBA" id="ARBA00022692"/>
    </source>
</evidence>
<evidence type="ECO:0000259" key="8">
    <source>
        <dbReference type="PROSITE" id="PS50928"/>
    </source>
</evidence>
<accession>A0A1H9QVU2</accession>
<evidence type="ECO:0000256" key="7">
    <source>
        <dbReference type="RuleBase" id="RU363032"/>
    </source>
</evidence>
<dbReference type="GO" id="GO:0055085">
    <property type="term" value="P:transmembrane transport"/>
    <property type="evidence" value="ECO:0007669"/>
    <property type="project" value="InterPro"/>
</dbReference>
<keyword evidence="5 7" id="KW-1133">Transmembrane helix</keyword>
<keyword evidence="3" id="KW-1003">Cell membrane</keyword>
<comment type="subcellular location">
    <subcellularLocation>
        <location evidence="1 7">Cell membrane</location>
        <topology evidence="1 7">Multi-pass membrane protein</topology>
    </subcellularLocation>
</comment>
<evidence type="ECO:0000256" key="5">
    <source>
        <dbReference type="ARBA" id="ARBA00022989"/>
    </source>
</evidence>
<evidence type="ECO:0000256" key="1">
    <source>
        <dbReference type="ARBA" id="ARBA00004651"/>
    </source>
</evidence>
<dbReference type="PANTHER" id="PTHR43744">
    <property type="entry name" value="ABC TRANSPORTER PERMEASE PROTEIN MG189-RELATED-RELATED"/>
    <property type="match status" value="1"/>
</dbReference>
<dbReference type="Pfam" id="PF00528">
    <property type="entry name" value="BPD_transp_1"/>
    <property type="match status" value="1"/>
</dbReference>
<proteinExistence type="inferred from homology"/>
<feature type="transmembrane region" description="Helical" evidence="7">
    <location>
        <begin position="84"/>
        <end position="110"/>
    </location>
</feature>
<evidence type="ECO:0000256" key="6">
    <source>
        <dbReference type="ARBA" id="ARBA00023136"/>
    </source>
</evidence>
<feature type="transmembrane region" description="Helical" evidence="7">
    <location>
        <begin position="259"/>
        <end position="278"/>
    </location>
</feature>
<dbReference type="SUPFAM" id="SSF161098">
    <property type="entry name" value="MetI-like"/>
    <property type="match status" value="1"/>
</dbReference>
<keyword evidence="4 7" id="KW-0812">Transmembrane</keyword>
<dbReference type="RefSeq" id="WP_074755525.1">
    <property type="nucleotide sequence ID" value="NZ_FOGJ01000008.1"/>
</dbReference>
<organism evidence="9 10">
    <name type="scientific">Butyrivibrio fibrisolvens</name>
    <dbReference type="NCBI Taxonomy" id="831"/>
    <lineage>
        <taxon>Bacteria</taxon>
        <taxon>Bacillati</taxon>
        <taxon>Bacillota</taxon>
        <taxon>Clostridia</taxon>
        <taxon>Lachnospirales</taxon>
        <taxon>Lachnospiraceae</taxon>
        <taxon>Butyrivibrio</taxon>
    </lineage>
</organism>
<name>A0A1H9QVU2_BUTFI</name>
<sequence length="292" mass="32303">MAAYRGHRTNPDKFEKGQIKIYIMILPMILLTGLPIIFIIFHAFKPMEELFAFPPKFITTNPTLDNFAKLAKASRSASIPLSKYVFNSVFITIVSVLASLLFSTMAAYALSKLKFKGRTIMMQINQIALMFVAVAVMIPRYLIVNKLGLIDTYLAEILPLIAVPVALFLVKGFVDQVPDSLIEAAYLDGASEWRIYTSIIIPLIKPAIATAAILVFQQVWTNIEYANYYINDDSLKSLAFYMNTLTSATTTNTVAGQGIAAAASLIMFLPNLILFCILQNSVMNTMATSGIK</sequence>
<dbReference type="GO" id="GO:0005886">
    <property type="term" value="C:plasma membrane"/>
    <property type="evidence" value="ECO:0007669"/>
    <property type="project" value="UniProtKB-SubCell"/>
</dbReference>
<dbReference type="InterPro" id="IPR035906">
    <property type="entry name" value="MetI-like_sf"/>
</dbReference>
<evidence type="ECO:0000313" key="10">
    <source>
        <dbReference type="Proteomes" id="UP000182584"/>
    </source>
</evidence>
<feature type="domain" description="ABC transmembrane type-1" evidence="8">
    <location>
        <begin position="85"/>
        <end position="278"/>
    </location>
</feature>
<dbReference type="PROSITE" id="PS50928">
    <property type="entry name" value="ABC_TM1"/>
    <property type="match status" value="1"/>
</dbReference>
<dbReference type="OrthoDB" id="9771544at2"/>